<evidence type="ECO:0000313" key="6">
    <source>
        <dbReference type="EMBL" id="KAF2186627.1"/>
    </source>
</evidence>
<dbReference type="GO" id="GO:0016020">
    <property type="term" value="C:membrane"/>
    <property type="evidence" value="ECO:0007669"/>
    <property type="project" value="UniProtKB-SubCell"/>
</dbReference>
<dbReference type="AlphaFoldDB" id="A0A6A6E3X9"/>
<reference evidence="6" key="1">
    <citation type="journal article" date="2020" name="Stud. Mycol.">
        <title>101 Dothideomycetes genomes: a test case for predicting lifestyles and emergence of pathogens.</title>
        <authorList>
            <person name="Haridas S."/>
            <person name="Albert R."/>
            <person name="Binder M."/>
            <person name="Bloem J."/>
            <person name="Labutti K."/>
            <person name="Salamov A."/>
            <person name="Andreopoulos B."/>
            <person name="Baker S."/>
            <person name="Barry K."/>
            <person name="Bills G."/>
            <person name="Bluhm B."/>
            <person name="Cannon C."/>
            <person name="Castanera R."/>
            <person name="Culley D."/>
            <person name="Daum C."/>
            <person name="Ezra D."/>
            <person name="Gonzalez J."/>
            <person name="Henrissat B."/>
            <person name="Kuo A."/>
            <person name="Liang C."/>
            <person name="Lipzen A."/>
            <person name="Lutzoni F."/>
            <person name="Magnuson J."/>
            <person name="Mondo S."/>
            <person name="Nolan M."/>
            <person name="Ohm R."/>
            <person name="Pangilinan J."/>
            <person name="Park H.-J."/>
            <person name="Ramirez L."/>
            <person name="Alfaro M."/>
            <person name="Sun H."/>
            <person name="Tritt A."/>
            <person name="Yoshinaga Y."/>
            <person name="Zwiers L.-H."/>
            <person name="Turgeon B."/>
            <person name="Goodwin S."/>
            <person name="Spatafora J."/>
            <person name="Crous P."/>
            <person name="Grigoriev I."/>
        </authorList>
    </citation>
    <scope>NUCLEOTIDE SEQUENCE</scope>
    <source>
        <strain evidence="6">CBS 207.26</strain>
    </source>
</reference>
<sequence>MQQFVPAHTRILKILVVWETGHELLHGRALEVIEKMILARRSLCHAAYIMSPICSVKFPKARDSRTTSVNAVAWAKCIIEDGNKTFSGDEATVFRSASLPDLTVDIKDSDKAELLALAHHLIPYSTSNPDSQYSARFRIPPTTLLDLPEKECKKRAQQFAVGSLIYTIMAGKPPFADLDESIVQQNFERGVYPEETTEFPLEIAILILGFWSQEFAQQMIEQIACQVSPTDQISVPSRILTHVKAHPVSSGITAVGLGVFGVASLINPALGVAGFSVVGPTAGSAAAAWQSSTGLVQAGSFFAWCQSAAMGGAATGTIMAAKGAGVGVAGLAALGGMLSGSKDEETAMRIVWSLFTKKVRKIGGEDANKEVEKRRKE</sequence>
<protein>
    <submittedName>
        <fullName evidence="6">Uncharacterized protein</fullName>
    </submittedName>
</protein>
<dbReference type="Gene3D" id="6.10.110.10">
    <property type="match status" value="1"/>
</dbReference>
<keyword evidence="5" id="KW-0472">Membrane</keyword>
<dbReference type="PANTHER" id="PTHR16932:SF18">
    <property type="entry name" value="INTERFERON, ALPHA-INDUCIBLE PROTEIN 27-LIKE 2"/>
    <property type="match status" value="1"/>
</dbReference>
<organism evidence="6 7">
    <name type="scientific">Zopfia rhizophila CBS 207.26</name>
    <dbReference type="NCBI Taxonomy" id="1314779"/>
    <lineage>
        <taxon>Eukaryota</taxon>
        <taxon>Fungi</taxon>
        <taxon>Dikarya</taxon>
        <taxon>Ascomycota</taxon>
        <taxon>Pezizomycotina</taxon>
        <taxon>Dothideomycetes</taxon>
        <taxon>Dothideomycetes incertae sedis</taxon>
        <taxon>Zopfiaceae</taxon>
        <taxon>Zopfia</taxon>
    </lineage>
</organism>
<dbReference type="PANTHER" id="PTHR16932">
    <property type="entry name" value="INTERFERON ALPHA-INDUCIBLE PROTEIN 27"/>
    <property type="match status" value="1"/>
</dbReference>
<dbReference type="InterPro" id="IPR038213">
    <property type="entry name" value="IFI6/IFI27-like_sf"/>
</dbReference>
<dbReference type="OrthoDB" id="1668230at2759"/>
<keyword evidence="4" id="KW-1133">Transmembrane helix</keyword>
<name>A0A6A6E3X9_9PEZI</name>
<evidence type="ECO:0000256" key="5">
    <source>
        <dbReference type="ARBA" id="ARBA00023136"/>
    </source>
</evidence>
<evidence type="ECO:0000256" key="3">
    <source>
        <dbReference type="ARBA" id="ARBA00022692"/>
    </source>
</evidence>
<evidence type="ECO:0000256" key="4">
    <source>
        <dbReference type="ARBA" id="ARBA00022989"/>
    </source>
</evidence>
<accession>A0A6A6E3X9</accession>
<dbReference type="InterPro" id="IPR009311">
    <property type="entry name" value="IFI6/IFI27-like"/>
</dbReference>
<comment type="subcellular location">
    <subcellularLocation>
        <location evidence="1">Membrane</location>
        <topology evidence="1">Multi-pass membrane protein</topology>
    </subcellularLocation>
</comment>
<evidence type="ECO:0000256" key="1">
    <source>
        <dbReference type="ARBA" id="ARBA00004141"/>
    </source>
</evidence>
<keyword evidence="7" id="KW-1185">Reference proteome</keyword>
<proteinExistence type="inferred from homology"/>
<comment type="similarity">
    <text evidence="2">Belongs to the IFI6/IFI27 family.</text>
</comment>
<keyword evidence="3" id="KW-0812">Transmembrane</keyword>
<evidence type="ECO:0000256" key="2">
    <source>
        <dbReference type="ARBA" id="ARBA00007262"/>
    </source>
</evidence>
<dbReference type="Proteomes" id="UP000800200">
    <property type="component" value="Unassembled WGS sequence"/>
</dbReference>
<evidence type="ECO:0000313" key="7">
    <source>
        <dbReference type="Proteomes" id="UP000800200"/>
    </source>
</evidence>
<gene>
    <name evidence="6" type="ORF">K469DRAFT_749683</name>
</gene>
<dbReference type="EMBL" id="ML994629">
    <property type="protein sequence ID" value="KAF2186627.1"/>
    <property type="molecule type" value="Genomic_DNA"/>
</dbReference>